<name>A0A1H8G0G4_9SPHN</name>
<organism evidence="2 3">
    <name type="scientific">Sphingomonas gellani</name>
    <dbReference type="NCBI Taxonomy" id="1166340"/>
    <lineage>
        <taxon>Bacteria</taxon>
        <taxon>Pseudomonadati</taxon>
        <taxon>Pseudomonadota</taxon>
        <taxon>Alphaproteobacteria</taxon>
        <taxon>Sphingomonadales</taxon>
        <taxon>Sphingomonadaceae</taxon>
        <taxon>Sphingomonas</taxon>
    </lineage>
</organism>
<dbReference type="Gene3D" id="3.40.630.30">
    <property type="match status" value="1"/>
</dbReference>
<dbReference type="EMBL" id="FOCF01000006">
    <property type="protein sequence ID" value="SEN37442.1"/>
    <property type="molecule type" value="Genomic_DNA"/>
</dbReference>
<accession>A0A1H8G0G4</accession>
<gene>
    <name evidence="2" type="ORF">SAMN05192583_2645</name>
</gene>
<dbReference type="STRING" id="1166340.SAMN05192583_2645"/>
<sequence>MVEIRTACEADAAAIAAIYAPHVTAGVASFEMEAPDATVMAARMASSRGLYPWIVATEADAVIGYAYAGLFRERAAYRWMVETSVYLAPDAQRRGIGRILYGALLATLKRQGFTQALGAISLPNPASIALHEAVGFRRAGVLRQAGFKHGQWIDVGYWQRELVHPTGTPPEPLRFADIGLELS</sequence>
<dbReference type="AlphaFoldDB" id="A0A1H8G0G4"/>
<feature type="domain" description="N-acetyltransferase" evidence="1">
    <location>
        <begin position="2"/>
        <end position="163"/>
    </location>
</feature>
<protein>
    <submittedName>
        <fullName evidence="2">Phosphinothricin acetyltransferase</fullName>
    </submittedName>
</protein>
<keyword evidence="2" id="KW-0808">Transferase</keyword>
<dbReference type="RefSeq" id="WP_093666151.1">
    <property type="nucleotide sequence ID" value="NZ_FOCF01000006.1"/>
</dbReference>
<dbReference type="OrthoDB" id="5459937at2"/>
<evidence type="ECO:0000313" key="2">
    <source>
        <dbReference type="EMBL" id="SEN37442.1"/>
    </source>
</evidence>
<proteinExistence type="predicted"/>
<dbReference type="CDD" id="cd04301">
    <property type="entry name" value="NAT_SF"/>
    <property type="match status" value="1"/>
</dbReference>
<dbReference type="GO" id="GO:0016747">
    <property type="term" value="F:acyltransferase activity, transferring groups other than amino-acyl groups"/>
    <property type="evidence" value="ECO:0007669"/>
    <property type="project" value="InterPro"/>
</dbReference>
<dbReference type="PANTHER" id="PTHR43072:SF8">
    <property type="entry name" value="ACYLTRANSFERASE FABY-RELATED"/>
    <property type="match status" value="1"/>
</dbReference>
<dbReference type="PANTHER" id="PTHR43072">
    <property type="entry name" value="N-ACETYLTRANSFERASE"/>
    <property type="match status" value="1"/>
</dbReference>
<dbReference type="InterPro" id="IPR016181">
    <property type="entry name" value="Acyl_CoA_acyltransferase"/>
</dbReference>
<dbReference type="Pfam" id="PF13420">
    <property type="entry name" value="Acetyltransf_4"/>
    <property type="match status" value="1"/>
</dbReference>
<keyword evidence="3" id="KW-1185">Reference proteome</keyword>
<dbReference type="InterPro" id="IPR000182">
    <property type="entry name" value="GNAT_dom"/>
</dbReference>
<dbReference type="Proteomes" id="UP000199206">
    <property type="component" value="Unassembled WGS sequence"/>
</dbReference>
<evidence type="ECO:0000313" key="3">
    <source>
        <dbReference type="Proteomes" id="UP000199206"/>
    </source>
</evidence>
<dbReference type="PROSITE" id="PS51186">
    <property type="entry name" value="GNAT"/>
    <property type="match status" value="1"/>
</dbReference>
<dbReference type="SUPFAM" id="SSF55729">
    <property type="entry name" value="Acyl-CoA N-acyltransferases (Nat)"/>
    <property type="match status" value="1"/>
</dbReference>
<evidence type="ECO:0000259" key="1">
    <source>
        <dbReference type="PROSITE" id="PS51186"/>
    </source>
</evidence>
<reference evidence="3" key="1">
    <citation type="submission" date="2016-10" db="EMBL/GenBank/DDBJ databases">
        <authorList>
            <person name="Varghese N."/>
            <person name="Submissions S."/>
        </authorList>
    </citation>
    <scope>NUCLEOTIDE SEQUENCE [LARGE SCALE GENOMIC DNA]</scope>
    <source>
        <strain evidence="3">S6-262</strain>
    </source>
</reference>